<evidence type="ECO:0000313" key="14">
    <source>
        <dbReference type="Proteomes" id="UP000806542"/>
    </source>
</evidence>
<evidence type="ECO:0000259" key="11">
    <source>
        <dbReference type="Pfam" id="PF01272"/>
    </source>
</evidence>
<name>A0A9D5LZJ8_9FIRM</name>
<evidence type="ECO:0000313" key="13">
    <source>
        <dbReference type="EMBL" id="MBE5039495.1"/>
    </source>
</evidence>
<evidence type="ECO:0000256" key="5">
    <source>
        <dbReference type="ARBA" id="ARBA00023125"/>
    </source>
</evidence>
<dbReference type="PROSITE" id="PS00829">
    <property type="entry name" value="GREAB_1"/>
    <property type="match status" value="1"/>
</dbReference>
<evidence type="ECO:0000256" key="2">
    <source>
        <dbReference type="ARBA" id="ARBA00013729"/>
    </source>
</evidence>
<dbReference type="GO" id="GO:0006354">
    <property type="term" value="P:DNA-templated transcription elongation"/>
    <property type="evidence" value="ECO:0007669"/>
    <property type="project" value="TreeGrafter"/>
</dbReference>
<dbReference type="SUPFAM" id="SSF46557">
    <property type="entry name" value="GreA transcript cleavage protein, N-terminal domain"/>
    <property type="match status" value="1"/>
</dbReference>
<dbReference type="InterPro" id="IPR001437">
    <property type="entry name" value="Tscrpt_elong_fac_GreA/B_C"/>
</dbReference>
<dbReference type="PANTHER" id="PTHR30437:SF4">
    <property type="entry name" value="TRANSCRIPTION ELONGATION FACTOR GREA"/>
    <property type="match status" value="1"/>
</dbReference>
<dbReference type="NCBIfam" id="TIGR01462">
    <property type="entry name" value="greA"/>
    <property type="match status" value="1"/>
</dbReference>
<dbReference type="AlphaFoldDB" id="A0A9D5LZJ8"/>
<keyword evidence="14" id="KW-1185">Reference proteome</keyword>
<dbReference type="GO" id="GO:0003677">
    <property type="term" value="F:DNA binding"/>
    <property type="evidence" value="ECO:0007669"/>
    <property type="project" value="UniProtKB-UniRule"/>
</dbReference>
<comment type="caution">
    <text evidence="13">The sequence shown here is derived from an EMBL/GenBank/DDBJ whole genome shotgun (WGS) entry which is preliminary data.</text>
</comment>
<dbReference type="Pfam" id="PF01272">
    <property type="entry name" value="GreA_GreB"/>
    <property type="match status" value="1"/>
</dbReference>
<dbReference type="InterPro" id="IPR036953">
    <property type="entry name" value="GreA/GreB_C_sf"/>
</dbReference>
<proteinExistence type="inferred from homology"/>
<dbReference type="HAMAP" id="MF_00105">
    <property type="entry name" value="GreA_GreB"/>
    <property type="match status" value="1"/>
</dbReference>
<keyword evidence="3 9" id="KW-0805">Transcription regulation</keyword>
<dbReference type="InterPro" id="IPR018151">
    <property type="entry name" value="TF_GreA/GreB_CS"/>
</dbReference>
<reference evidence="13" key="1">
    <citation type="submission" date="2020-10" db="EMBL/GenBank/DDBJ databases">
        <title>ChiBAC.</title>
        <authorList>
            <person name="Zenner C."/>
            <person name="Hitch T.C.A."/>
            <person name="Clavel T."/>
        </authorList>
    </citation>
    <scope>NUCLEOTIDE SEQUENCE</scope>
    <source>
        <strain evidence="13">DSM 107454</strain>
    </source>
</reference>
<evidence type="ECO:0000256" key="8">
    <source>
        <dbReference type="ARBA" id="ARBA00030776"/>
    </source>
</evidence>
<sequence length="160" mass="17998">MENRKITLTVDGLKKLEDELEYLKTKKRKEVSEKIKVALGFGDLSENSEYDEAKNEQAQVEIRINELENMLKNVTVIDAEDIDRTKVGIGTKVKILDVEFDEADWYTVVGSTEADPTREEEKTISNECPLFMAIKGKGVGETAQIDTPDGPVTYKILAIE</sequence>
<evidence type="ECO:0000256" key="4">
    <source>
        <dbReference type="ARBA" id="ARBA00023054"/>
    </source>
</evidence>
<dbReference type="NCBIfam" id="NF001263">
    <property type="entry name" value="PRK00226.1-4"/>
    <property type="match status" value="1"/>
</dbReference>
<dbReference type="Proteomes" id="UP000806542">
    <property type="component" value="Unassembled WGS sequence"/>
</dbReference>
<dbReference type="GO" id="GO:0032784">
    <property type="term" value="P:regulation of DNA-templated transcription elongation"/>
    <property type="evidence" value="ECO:0007669"/>
    <property type="project" value="UniProtKB-UniRule"/>
</dbReference>
<dbReference type="EMBL" id="JADCKB010000005">
    <property type="protein sequence ID" value="MBE5039495.1"/>
    <property type="molecule type" value="Genomic_DNA"/>
</dbReference>
<evidence type="ECO:0000256" key="7">
    <source>
        <dbReference type="ARBA" id="ARBA00024916"/>
    </source>
</evidence>
<dbReference type="Gene3D" id="3.10.50.30">
    <property type="entry name" value="Transcription elongation factor, GreA/GreB, C-terminal domain"/>
    <property type="match status" value="1"/>
</dbReference>
<dbReference type="GO" id="GO:0003746">
    <property type="term" value="F:translation elongation factor activity"/>
    <property type="evidence" value="ECO:0007669"/>
    <property type="project" value="UniProtKB-KW"/>
</dbReference>
<dbReference type="GO" id="GO:0070063">
    <property type="term" value="F:RNA polymerase binding"/>
    <property type="evidence" value="ECO:0007669"/>
    <property type="project" value="InterPro"/>
</dbReference>
<dbReference type="PIRSF" id="PIRSF006092">
    <property type="entry name" value="GreA_GreB"/>
    <property type="match status" value="1"/>
</dbReference>
<dbReference type="Gene3D" id="1.10.287.180">
    <property type="entry name" value="Transcription elongation factor, GreA/GreB, N-terminal domain"/>
    <property type="match status" value="1"/>
</dbReference>
<gene>
    <name evidence="9 13" type="primary">greA</name>
    <name evidence="13" type="ORF">INF28_03335</name>
</gene>
<dbReference type="PANTHER" id="PTHR30437">
    <property type="entry name" value="TRANSCRIPTION ELONGATION FACTOR GREA"/>
    <property type="match status" value="1"/>
</dbReference>
<accession>A0A9D5LZJ8</accession>
<comment type="function">
    <text evidence="7 9 10">Necessary for efficient RNA polymerase transcription elongation past template-encoded arresting sites. The arresting sites in DNA have the property of trapping a certain fraction of elongating RNA polymerases that pass through, resulting in locked ternary complexes. Cleavage of the nascent transcript by cleavage factors such as GreA or GreB allows the resumption of elongation from the new 3'terminus. GreA releases sequences of 2 to 3 nucleotides.</text>
</comment>
<dbReference type="RefSeq" id="WP_226392060.1">
    <property type="nucleotide sequence ID" value="NZ_JADCKB010000005.1"/>
</dbReference>
<dbReference type="Pfam" id="PF03449">
    <property type="entry name" value="GreA_GreB_N"/>
    <property type="match status" value="1"/>
</dbReference>
<evidence type="ECO:0000256" key="3">
    <source>
        <dbReference type="ARBA" id="ARBA00023015"/>
    </source>
</evidence>
<keyword evidence="13" id="KW-0251">Elongation factor</keyword>
<organism evidence="13 14">
    <name type="scientific">Ructibacterium gallinarum</name>
    <dbReference type="NCBI Taxonomy" id="2779355"/>
    <lineage>
        <taxon>Bacteria</taxon>
        <taxon>Bacillati</taxon>
        <taxon>Bacillota</taxon>
        <taxon>Clostridia</taxon>
        <taxon>Eubacteriales</taxon>
        <taxon>Oscillospiraceae</taxon>
        <taxon>Ructibacterium</taxon>
    </lineage>
</organism>
<evidence type="ECO:0000259" key="12">
    <source>
        <dbReference type="Pfam" id="PF03449"/>
    </source>
</evidence>
<keyword evidence="13" id="KW-0648">Protein biosynthesis</keyword>
<evidence type="ECO:0000256" key="10">
    <source>
        <dbReference type="RuleBase" id="RU000556"/>
    </source>
</evidence>
<feature type="domain" description="Transcription elongation factor GreA/GreB N-terminal" evidence="12">
    <location>
        <begin position="7"/>
        <end position="76"/>
    </location>
</feature>
<feature type="domain" description="Transcription elongation factor GreA/GreB C-terminal" evidence="11">
    <location>
        <begin position="85"/>
        <end position="160"/>
    </location>
</feature>
<keyword evidence="5 9" id="KW-0238">DNA-binding</keyword>
<comment type="similarity">
    <text evidence="1 9 10">Belongs to the GreA/GreB family.</text>
</comment>
<dbReference type="InterPro" id="IPR023459">
    <property type="entry name" value="Tscrpt_elong_fac_GreA/B_fam"/>
</dbReference>
<keyword evidence="6 9" id="KW-0804">Transcription</keyword>
<evidence type="ECO:0000256" key="9">
    <source>
        <dbReference type="HAMAP-Rule" id="MF_00105"/>
    </source>
</evidence>
<feature type="coiled-coil region" evidence="9">
    <location>
        <begin position="13"/>
        <end position="70"/>
    </location>
</feature>
<evidence type="ECO:0000256" key="6">
    <source>
        <dbReference type="ARBA" id="ARBA00023163"/>
    </source>
</evidence>
<protein>
    <recommendedName>
        <fullName evidence="2 9">Transcription elongation factor GreA</fullName>
    </recommendedName>
    <alternativeName>
        <fullName evidence="8 9">Transcript cleavage factor GreA</fullName>
    </alternativeName>
</protein>
<dbReference type="SUPFAM" id="SSF54534">
    <property type="entry name" value="FKBP-like"/>
    <property type="match status" value="1"/>
</dbReference>
<keyword evidence="4 9" id="KW-0175">Coiled coil</keyword>
<dbReference type="InterPro" id="IPR028624">
    <property type="entry name" value="Tscrpt_elong_fac_GreA/B"/>
</dbReference>
<dbReference type="InterPro" id="IPR006359">
    <property type="entry name" value="Tscrpt_elong_fac_GreA"/>
</dbReference>
<dbReference type="FunFam" id="1.10.287.180:FF:000001">
    <property type="entry name" value="Transcription elongation factor GreA"/>
    <property type="match status" value="1"/>
</dbReference>
<dbReference type="InterPro" id="IPR022691">
    <property type="entry name" value="Tscrpt_elong_fac_GreA/B_N"/>
</dbReference>
<dbReference type="InterPro" id="IPR036805">
    <property type="entry name" value="Tscrpt_elong_fac_GreA/B_N_sf"/>
</dbReference>
<evidence type="ECO:0000256" key="1">
    <source>
        <dbReference type="ARBA" id="ARBA00008213"/>
    </source>
</evidence>